<evidence type="ECO:0000313" key="2">
    <source>
        <dbReference type="Proteomes" id="UP000581688"/>
    </source>
</evidence>
<dbReference type="Proteomes" id="UP000581688">
    <property type="component" value="Unassembled WGS sequence"/>
</dbReference>
<dbReference type="Gene3D" id="3.30.1240.10">
    <property type="match status" value="1"/>
</dbReference>
<keyword evidence="2" id="KW-1185">Reference proteome</keyword>
<dbReference type="InterPro" id="IPR023214">
    <property type="entry name" value="HAD_sf"/>
</dbReference>
<dbReference type="InterPro" id="IPR036412">
    <property type="entry name" value="HAD-like_sf"/>
</dbReference>
<dbReference type="EMBL" id="JACHGH010000007">
    <property type="protein sequence ID" value="MBB6454015.1"/>
    <property type="molecule type" value="Genomic_DNA"/>
</dbReference>
<name>A0A841Q6K8_9BACI</name>
<protein>
    <recommendedName>
        <fullName evidence="3">Cof-type HAD-IIB family hydrolase</fullName>
    </recommendedName>
</protein>
<evidence type="ECO:0000313" key="1">
    <source>
        <dbReference type="EMBL" id="MBB6454015.1"/>
    </source>
</evidence>
<dbReference type="GO" id="GO:0005829">
    <property type="term" value="C:cytosol"/>
    <property type="evidence" value="ECO:0007669"/>
    <property type="project" value="TreeGrafter"/>
</dbReference>
<comment type="caution">
    <text evidence="1">The sequence shown here is derived from an EMBL/GenBank/DDBJ whole genome shotgun (WGS) entry which is preliminary data.</text>
</comment>
<sequence>MDIFISDLDGTLLQKDATLSTTTKDILINLLNEGLLFTVASARSVKTIQPILQGIPISIPIIEFNGAYLSDLHTGEHLFVHNIETSLLDSIYSIGLRHKTKPFISTYNGKKDCLYVPEIDNAGQDFYFQERVRMKDDRLIKGEKLPSSFQDKVVCFTFINRLEMLIGLKDELVDQLGSRVEVHLFEEIYNPGWYWLTIHDKRATKDQAIQTLKEYINLPTAKVTVFGDQVNDIKMFKSADYAVAVENACDECKDIADKTIGLHTEDSVARYIQAAWVLKKKGVKQKEKL</sequence>
<dbReference type="PANTHER" id="PTHR10000:SF8">
    <property type="entry name" value="HAD SUPERFAMILY HYDROLASE-LIKE, TYPE 3"/>
    <property type="match status" value="1"/>
</dbReference>
<dbReference type="SUPFAM" id="SSF56784">
    <property type="entry name" value="HAD-like"/>
    <property type="match status" value="1"/>
</dbReference>
<dbReference type="Gene3D" id="3.40.50.1000">
    <property type="entry name" value="HAD superfamily/HAD-like"/>
    <property type="match status" value="1"/>
</dbReference>
<reference evidence="1 2" key="1">
    <citation type="submission" date="2020-08" db="EMBL/GenBank/DDBJ databases">
        <title>Genomic Encyclopedia of Type Strains, Phase IV (KMG-IV): sequencing the most valuable type-strain genomes for metagenomic binning, comparative biology and taxonomic classification.</title>
        <authorList>
            <person name="Goeker M."/>
        </authorList>
    </citation>
    <scope>NUCLEOTIDE SEQUENCE [LARGE SCALE GENOMIC DNA]</scope>
    <source>
        <strain evidence="1 2">DSM 19612</strain>
    </source>
</reference>
<proteinExistence type="predicted"/>
<dbReference type="InterPro" id="IPR006379">
    <property type="entry name" value="HAD-SF_hydro_IIB"/>
</dbReference>
<organism evidence="1 2">
    <name type="scientific">Salirhabdus euzebyi</name>
    <dbReference type="NCBI Taxonomy" id="394506"/>
    <lineage>
        <taxon>Bacteria</taxon>
        <taxon>Bacillati</taxon>
        <taxon>Bacillota</taxon>
        <taxon>Bacilli</taxon>
        <taxon>Bacillales</taxon>
        <taxon>Bacillaceae</taxon>
        <taxon>Salirhabdus</taxon>
    </lineage>
</organism>
<accession>A0A841Q6K8</accession>
<dbReference type="GO" id="GO:0000287">
    <property type="term" value="F:magnesium ion binding"/>
    <property type="evidence" value="ECO:0007669"/>
    <property type="project" value="TreeGrafter"/>
</dbReference>
<dbReference type="InterPro" id="IPR000150">
    <property type="entry name" value="Cof"/>
</dbReference>
<dbReference type="NCBIfam" id="TIGR01484">
    <property type="entry name" value="HAD-SF-IIB"/>
    <property type="match status" value="1"/>
</dbReference>
<evidence type="ECO:0008006" key="3">
    <source>
        <dbReference type="Google" id="ProtNLM"/>
    </source>
</evidence>
<dbReference type="RefSeq" id="WP_174496876.1">
    <property type="nucleotide sequence ID" value="NZ_CADDWK010000009.1"/>
</dbReference>
<dbReference type="NCBIfam" id="TIGR00099">
    <property type="entry name" value="Cof-subfamily"/>
    <property type="match status" value="1"/>
</dbReference>
<dbReference type="AlphaFoldDB" id="A0A841Q6K8"/>
<dbReference type="GO" id="GO:0016791">
    <property type="term" value="F:phosphatase activity"/>
    <property type="evidence" value="ECO:0007669"/>
    <property type="project" value="UniProtKB-ARBA"/>
</dbReference>
<dbReference type="PANTHER" id="PTHR10000">
    <property type="entry name" value="PHOSPHOSERINE PHOSPHATASE"/>
    <property type="match status" value="1"/>
</dbReference>
<dbReference type="Pfam" id="PF08282">
    <property type="entry name" value="Hydrolase_3"/>
    <property type="match status" value="1"/>
</dbReference>
<gene>
    <name evidence="1" type="ORF">HNQ94_002466</name>
</gene>